<dbReference type="InterPro" id="IPR026832">
    <property type="entry name" value="Asteroid"/>
</dbReference>
<dbReference type="EMBL" id="JAPFRF010000009">
    <property type="protein sequence ID" value="KAJ7322549.1"/>
    <property type="molecule type" value="Genomic_DNA"/>
</dbReference>
<proteinExistence type="predicted"/>
<dbReference type="PANTHER" id="PTHR15665">
    <property type="entry name" value="ASTEROID PROTEIN"/>
    <property type="match status" value="1"/>
</dbReference>
<reference evidence="1" key="1">
    <citation type="journal article" date="2023" name="DNA Res.">
        <title>Chromosome-level genome assembly of Phrynocephalus forsythii using third-generation DNA sequencing and Hi-C analysis.</title>
        <authorList>
            <person name="Qi Y."/>
            <person name="Zhao W."/>
            <person name="Zhao Y."/>
            <person name="Niu C."/>
            <person name="Cao S."/>
            <person name="Zhang Y."/>
        </authorList>
    </citation>
    <scope>NUCLEOTIDE SEQUENCE</scope>
    <source>
        <tissue evidence="1">Muscle</tissue>
    </source>
</reference>
<organism evidence="1 2">
    <name type="scientific">Phrynocephalus forsythii</name>
    <dbReference type="NCBI Taxonomy" id="171643"/>
    <lineage>
        <taxon>Eukaryota</taxon>
        <taxon>Metazoa</taxon>
        <taxon>Chordata</taxon>
        <taxon>Craniata</taxon>
        <taxon>Vertebrata</taxon>
        <taxon>Euteleostomi</taxon>
        <taxon>Lepidosauria</taxon>
        <taxon>Squamata</taxon>
        <taxon>Bifurcata</taxon>
        <taxon>Unidentata</taxon>
        <taxon>Episquamata</taxon>
        <taxon>Toxicofera</taxon>
        <taxon>Iguania</taxon>
        <taxon>Acrodonta</taxon>
        <taxon>Agamidae</taxon>
        <taxon>Agaminae</taxon>
        <taxon>Phrynocephalus</taxon>
    </lineage>
</organism>
<name>A0A9Q1AZS8_9SAUR</name>
<sequence length="375" mass="42403">MEEYEPSSANLQDFFQNGVYESEEAKNLELPQWFLAALARGLLAPFVSDALVLRRTLLHVQVENMQRSSAHATALPIRQVIYGLLPNISPSSPTFLNQQSTSSSSIFREFDRIQKALKKSFVQAAVLPDNFCGDRYSLITLNKVSLADRMQLLLDTLGVTASVLEPIPCCLQLPIAVTCYWIKNTEPRVKLPHMKALLIGIVFGELEKTLYNSDPEVSCVEVNKIVHGQFCKWKGKKSPKESLELDAAHIFCQWQCCLQMGLYLNQLLCNPLPEPELSWLYCGTLVHRLYHELKSSSVPEDLLSTSPKLYQLYCNMVHVVKDATPAGFFQKKSKKHRKQSEQTSDHVLHERECTALEVVPSCSINNRFATLMVNN</sequence>
<comment type="caution">
    <text evidence="1">The sequence shown here is derived from an EMBL/GenBank/DDBJ whole genome shotgun (WGS) entry which is preliminary data.</text>
</comment>
<protein>
    <submittedName>
        <fullName evidence="1">Uncharacterized protein</fullName>
    </submittedName>
</protein>
<dbReference type="Proteomes" id="UP001142489">
    <property type="component" value="Unassembled WGS sequence"/>
</dbReference>
<dbReference type="AlphaFoldDB" id="A0A9Q1AZS8"/>
<evidence type="ECO:0000313" key="1">
    <source>
        <dbReference type="EMBL" id="KAJ7322549.1"/>
    </source>
</evidence>
<dbReference type="OrthoDB" id="25987at2759"/>
<keyword evidence="2" id="KW-1185">Reference proteome</keyword>
<gene>
    <name evidence="1" type="ORF">JRQ81_018836</name>
</gene>
<evidence type="ECO:0000313" key="2">
    <source>
        <dbReference type="Proteomes" id="UP001142489"/>
    </source>
</evidence>
<accession>A0A9Q1AZS8</accession>
<dbReference type="PANTHER" id="PTHR15665:SF1">
    <property type="entry name" value="PROTEIN ASTEROID HOMOLOG 1"/>
    <property type="match status" value="1"/>
</dbReference>